<dbReference type="GO" id="GO:0003700">
    <property type="term" value="F:DNA-binding transcription factor activity"/>
    <property type="evidence" value="ECO:0007669"/>
    <property type="project" value="InterPro"/>
</dbReference>
<dbReference type="GO" id="GO:0043565">
    <property type="term" value="F:sequence-specific DNA binding"/>
    <property type="evidence" value="ECO:0007669"/>
    <property type="project" value="InterPro"/>
</dbReference>
<keyword evidence="6" id="KW-1185">Reference proteome</keyword>
<feature type="domain" description="HTH araC/xylS-type" evidence="4">
    <location>
        <begin position="183"/>
        <end position="281"/>
    </location>
</feature>
<evidence type="ECO:0000313" key="6">
    <source>
        <dbReference type="Proteomes" id="UP000051439"/>
    </source>
</evidence>
<evidence type="ECO:0000256" key="3">
    <source>
        <dbReference type="ARBA" id="ARBA00023163"/>
    </source>
</evidence>
<dbReference type="PANTHER" id="PTHR43280:SF10">
    <property type="entry name" value="REGULATORY PROTEIN POCR"/>
    <property type="match status" value="1"/>
</dbReference>
<dbReference type="InterPro" id="IPR027954">
    <property type="entry name" value="Transcobalamin-like_C"/>
</dbReference>
<evidence type="ECO:0000256" key="2">
    <source>
        <dbReference type="ARBA" id="ARBA00023125"/>
    </source>
</evidence>
<organism evidence="5 6">
    <name type="scientific">Lentilactobacillus kisonensis DSM 19906 = JCM 15041</name>
    <dbReference type="NCBI Taxonomy" id="1423766"/>
    <lineage>
        <taxon>Bacteria</taxon>
        <taxon>Bacillati</taxon>
        <taxon>Bacillota</taxon>
        <taxon>Bacilli</taxon>
        <taxon>Lactobacillales</taxon>
        <taxon>Lactobacillaceae</taxon>
        <taxon>Lentilactobacillus</taxon>
    </lineage>
</organism>
<keyword evidence="2" id="KW-0238">DNA-binding</keyword>
<evidence type="ECO:0000256" key="1">
    <source>
        <dbReference type="ARBA" id="ARBA00023015"/>
    </source>
</evidence>
<dbReference type="PROSITE" id="PS01124">
    <property type="entry name" value="HTH_ARAC_FAMILY_2"/>
    <property type="match status" value="1"/>
</dbReference>
<dbReference type="InterPro" id="IPR020449">
    <property type="entry name" value="Tscrpt_reg_AraC-type_HTH"/>
</dbReference>
<gene>
    <name evidence="5" type="ORF">FC98_GL002787</name>
</gene>
<dbReference type="AlphaFoldDB" id="A0A0R1NX33"/>
<dbReference type="SMART" id="SM00342">
    <property type="entry name" value="HTH_ARAC"/>
    <property type="match status" value="1"/>
</dbReference>
<evidence type="ECO:0000313" key="5">
    <source>
        <dbReference type="EMBL" id="KRL22170.1"/>
    </source>
</evidence>
<dbReference type="Pfam" id="PF12833">
    <property type="entry name" value="HTH_18"/>
    <property type="match status" value="1"/>
</dbReference>
<dbReference type="Pfam" id="PF14478">
    <property type="entry name" value="DUF4430"/>
    <property type="match status" value="1"/>
</dbReference>
<proteinExistence type="predicted"/>
<dbReference type="InterPro" id="IPR018060">
    <property type="entry name" value="HTH_AraC"/>
</dbReference>
<dbReference type="EMBL" id="AZEB01000009">
    <property type="protein sequence ID" value="KRL22170.1"/>
    <property type="molecule type" value="Genomic_DNA"/>
</dbReference>
<evidence type="ECO:0000259" key="4">
    <source>
        <dbReference type="PROSITE" id="PS01124"/>
    </source>
</evidence>
<sequence>MTGGTVMITYSLEQKGYQTLAEAINTFSGITQIDTAFYTLDGQLLKNGSIFQKPEEVQHSLSGYSDEIFSIFPVTMNYKLWGLVICNSVNVSQQRISLSRNYLENIIGQIFESDSDVKIVVWDALGSEGLSAIRNFDTYLRNETSKKISSAPIESMPAIDGHERSHSTSLNDDTSGNIYHSLQACLNYIKNNIDQTISLDEVAQHVFLSPSYLSRIFKKTMHVNFIDYINNQKIAIAGEQLCLTESPVSHIAKQIGFAQTSYFTKIFKQHTGLTPSEFRQRNASIQKIVTIHRDLTWNDSDSVYDISKQYFQDHDISYYSQPVNGFPYINSIAGLADSSGQRGWIFTVDCKQPNASSMLVPIKGKSVIQWIYTEYPGD</sequence>
<dbReference type="Proteomes" id="UP000051439">
    <property type="component" value="Unassembled WGS sequence"/>
</dbReference>
<dbReference type="SUPFAM" id="SSF46689">
    <property type="entry name" value="Homeodomain-like"/>
    <property type="match status" value="2"/>
</dbReference>
<name>A0A0R1NX33_9LACO</name>
<protein>
    <submittedName>
        <fullName evidence="5">Transcriptional regulator, AraC family</fullName>
    </submittedName>
</protein>
<comment type="caution">
    <text evidence="5">The sequence shown here is derived from an EMBL/GenBank/DDBJ whole genome shotgun (WGS) entry which is preliminary data.</text>
</comment>
<dbReference type="PANTHER" id="PTHR43280">
    <property type="entry name" value="ARAC-FAMILY TRANSCRIPTIONAL REGULATOR"/>
    <property type="match status" value="1"/>
</dbReference>
<dbReference type="InterPro" id="IPR009057">
    <property type="entry name" value="Homeodomain-like_sf"/>
</dbReference>
<keyword evidence="3" id="KW-0804">Transcription</keyword>
<dbReference type="Gene3D" id="1.10.10.60">
    <property type="entry name" value="Homeodomain-like"/>
    <property type="match status" value="2"/>
</dbReference>
<reference evidence="5 6" key="1">
    <citation type="journal article" date="2015" name="Genome Announc.">
        <title>Expanding the biotechnology potential of lactobacilli through comparative genomics of 213 strains and associated genera.</title>
        <authorList>
            <person name="Sun Z."/>
            <person name="Harris H.M."/>
            <person name="McCann A."/>
            <person name="Guo C."/>
            <person name="Argimon S."/>
            <person name="Zhang W."/>
            <person name="Yang X."/>
            <person name="Jeffery I.B."/>
            <person name="Cooney J.C."/>
            <person name="Kagawa T.F."/>
            <person name="Liu W."/>
            <person name="Song Y."/>
            <person name="Salvetti E."/>
            <person name="Wrobel A."/>
            <person name="Rasinkangas P."/>
            <person name="Parkhill J."/>
            <person name="Rea M.C."/>
            <person name="O'Sullivan O."/>
            <person name="Ritari J."/>
            <person name="Douillard F.P."/>
            <person name="Paul Ross R."/>
            <person name="Yang R."/>
            <person name="Briner A.E."/>
            <person name="Felis G.E."/>
            <person name="de Vos W.M."/>
            <person name="Barrangou R."/>
            <person name="Klaenhammer T.R."/>
            <person name="Caufield P.W."/>
            <person name="Cui Y."/>
            <person name="Zhang H."/>
            <person name="O'Toole P.W."/>
        </authorList>
    </citation>
    <scope>NUCLEOTIDE SEQUENCE [LARGE SCALE GENOMIC DNA]</scope>
    <source>
        <strain evidence="5 6">DSM 19906</strain>
    </source>
</reference>
<accession>A0A0R1NX33</accession>
<keyword evidence="1" id="KW-0805">Transcription regulation</keyword>
<dbReference type="PRINTS" id="PR00032">
    <property type="entry name" value="HTHARAC"/>
</dbReference>
<dbReference type="PATRIC" id="fig|1423766.4.peg.2917"/>